<name>A0ACB8TX97_9APHY</name>
<organism evidence="1 2">
    <name type="scientific">Irpex rosettiformis</name>
    <dbReference type="NCBI Taxonomy" id="378272"/>
    <lineage>
        <taxon>Eukaryota</taxon>
        <taxon>Fungi</taxon>
        <taxon>Dikarya</taxon>
        <taxon>Basidiomycota</taxon>
        <taxon>Agaricomycotina</taxon>
        <taxon>Agaricomycetes</taxon>
        <taxon>Polyporales</taxon>
        <taxon>Irpicaceae</taxon>
        <taxon>Irpex</taxon>
    </lineage>
</organism>
<sequence length="755" mass="83904">MVRRRSPGQRSLDIQAEAINSGLIPLRITPSRLSCRPLSSLSGFNPYLVVARVRPQLLPLFSMPKVASGSENSSLSKANAPSLKRYQACHQCRKRKLKCDAKRPCCSTCIRSHAYAVSHAVEGAVFPPQPECTYDEVPVFDPDAGNSISRKMFEKMENKIRELEVQLHEKDKTISALSQQSSRVSPTVVGSDVANSSPPIGQYAPAPKFPLSNSDVQAVGQEGSMYGQYPGSVGPSGSTGRYASFSSAGALDAPESASERDSSAYVDSYMEIRSWPPNLPSPGVTRHLIESFFAYHMHANRLFHVPTFMASLDLLPTDSRFPHVSVLHAMCAVGSLYTGAVPDSQIFNDTEDTPFEMQAGRWKRAHHRPDVIGEGAGRETFSEQQARYAKKSSEVGLVRAEFQCLQAQVILTWWYLSQGRWTDAFLSAAHAIRCTGPCSISTCYTTAAITHYKPPSVLPPAKSVIEDEIRRNTFWIAYSMERQQGTGNGWALSLDDLDVCQLLPLRGDQFEQGILVLPEGRQWSYAPDLLYKHPVDQTDSFILYVKSGILLSRVKTFNLRFRWRLYNPADASVLSPQNAAFEPSYCEEATTSPEFHQLDQIISNFRPSFPPRLRSPVENDVLDPYLYTACTAAHLAHILLHEPHAKPDIPNDPSAAKTLMASRTIVELMYTLGATNYDVTLLDLQVFMCWFMAGRVLVRFLRAATDLNDHDQIVVLQGEISFVRMMLSKAGERVHLACKSISPSLRSLELVTHPP</sequence>
<evidence type="ECO:0000313" key="2">
    <source>
        <dbReference type="Proteomes" id="UP001055072"/>
    </source>
</evidence>
<comment type="caution">
    <text evidence="1">The sequence shown here is derived from an EMBL/GenBank/DDBJ whole genome shotgun (WGS) entry which is preliminary data.</text>
</comment>
<dbReference type="Proteomes" id="UP001055072">
    <property type="component" value="Unassembled WGS sequence"/>
</dbReference>
<reference evidence="1" key="1">
    <citation type="journal article" date="2021" name="Environ. Microbiol.">
        <title>Gene family expansions and transcriptome signatures uncover fungal adaptations to wood decay.</title>
        <authorList>
            <person name="Hage H."/>
            <person name="Miyauchi S."/>
            <person name="Viragh M."/>
            <person name="Drula E."/>
            <person name="Min B."/>
            <person name="Chaduli D."/>
            <person name="Navarro D."/>
            <person name="Favel A."/>
            <person name="Norest M."/>
            <person name="Lesage-Meessen L."/>
            <person name="Balint B."/>
            <person name="Merenyi Z."/>
            <person name="de Eugenio L."/>
            <person name="Morin E."/>
            <person name="Martinez A.T."/>
            <person name="Baldrian P."/>
            <person name="Stursova M."/>
            <person name="Martinez M.J."/>
            <person name="Novotny C."/>
            <person name="Magnuson J.K."/>
            <person name="Spatafora J.W."/>
            <person name="Maurice S."/>
            <person name="Pangilinan J."/>
            <person name="Andreopoulos W."/>
            <person name="LaButti K."/>
            <person name="Hundley H."/>
            <person name="Na H."/>
            <person name="Kuo A."/>
            <person name="Barry K."/>
            <person name="Lipzen A."/>
            <person name="Henrissat B."/>
            <person name="Riley R."/>
            <person name="Ahrendt S."/>
            <person name="Nagy L.G."/>
            <person name="Grigoriev I.V."/>
            <person name="Martin F."/>
            <person name="Rosso M.N."/>
        </authorList>
    </citation>
    <scope>NUCLEOTIDE SEQUENCE</scope>
    <source>
        <strain evidence="1">CBS 384.51</strain>
    </source>
</reference>
<dbReference type="EMBL" id="MU274922">
    <property type="protein sequence ID" value="KAI0086635.1"/>
    <property type="molecule type" value="Genomic_DNA"/>
</dbReference>
<protein>
    <submittedName>
        <fullName evidence="1">Uncharacterized protein</fullName>
    </submittedName>
</protein>
<accession>A0ACB8TX97</accession>
<gene>
    <name evidence="1" type="ORF">BDY19DRAFT_338267</name>
</gene>
<proteinExistence type="predicted"/>
<evidence type="ECO:0000313" key="1">
    <source>
        <dbReference type="EMBL" id="KAI0086635.1"/>
    </source>
</evidence>
<keyword evidence="2" id="KW-1185">Reference proteome</keyword>